<dbReference type="CDD" id="cd08048">
    <property type="entry name" value="HFD_TAF11"/>
    <property type="match status" value="1"/>
</dbReference>
<dbReference type="PANTHER" id="PTHR13218:SF8">
    <property type="entry name" value="TRANSCRIPTION INITIATION FACTOR TFIID SUBUNIT 11"/>
    <property type="match status" value="1"/>
</dbReference>
<protein>
    <recommendedName>
        <fullName evidence="7">TAFII28-like protein domain-containing protein</fullName>
    </recommendedName>
</protein>
<reference evidence="8 9" key="1">
    <citation type="submission" date="2016-06" db="EMBL/GenBank/DDBJ databases">
        <title>Evolution of pathogenesis and genome organization in the Tremellales.</title>
        <authorList>
            <person name="Cuomo C."/>
            <person name="Litvintseva A."/>
            <person name="Heitman J."/>
            <person name="Chen Y."/>
            <person name="Sun S."/>
            <person name="Springer D."/>
            <person name="Dromer F."/>
            <person name="Young S."/>
            <person name="Zeng Q."/>
            <person name="Chapman S."/>
            <person name="Gujja S."/>
            <person name="Saif S."/>
            <person name="Birren B."/>
        </authorList>
    </citation>
    <scope>NUCLEOTIDE SEQUENCE [LARGE SCALE GENOMIC DNA]</scope>
    <source>
        <strain evidence="8 9">CBS 6039</strain>
    </source>
</reference>
<dbReference type="Pfam" id="PF04719">
    <property type="entry name" value="TAFII28"/>
    <property type="match status" value="1"/>
</dbReference>
<dbReference type="STRING" id="1295533.A0A1E3I6X2"/>
<evidence type="ECO:0000256" key="4">
    <source>
        <dbReference type="ARBA" id="ARBA00023163"/>
    </source>
</evidence>
<dbReference type="InterPro" id="IPR009072">
    <property type="entry name" value="Histone-fold"/>
</dbReference>
<dbReference type="RefSeq" id="XP_018998192.1">
    <property type="nucleotide sequence ID" value="XM_019133487.1"/>
</dbReference>
<feature type="compositionally biased region" description="Low complexity" evidence="6">
    <location>
        <begin position="1"/>
        <end position="17"/>
    </location>
</feature>
<evidence type="ECO:0000256" key="3">
    <source>
        <dbReference type="ARBA" id="ARBA00023015"/>
    </source>
</evidence>
<keyword evidence="5" id="KW-0539">Nucleus</keyword>
<dbReference type="PANTHER" id="PTHR13218">
    <property type="entry name" value="TRANSCRIPTION INITIATION FACTOR TFIID SUBUNIT 11-RELATED"/>
    <property type="match status" value="1"/>
</dbReference>
<dbReference type="GO" id="GO:0051123">
    <property type="term" value="P:RNA polymerase II preinitiation complex assembly"/>
    <property type="evidence" value="ECO:0007669"/>
    <property type="project" value="InterPro"/>
</dbReference>
<evidence type="ECO:0000313" key="8">
    <source>
        <dbReference type="EMBL" id="ODN84389.1"/>
    </source>
</evidence>
<keyword evidence="9" id="KW-1185">Reference proteome</keyword>
<evidence type="ECO:0000256" key="1">
    <source>
        <dbReference type="ARBA" id="ARBA00004123"/>
    </source>
</evidence>
<dbReference type="Gene3D" id="1.10.20.10">
    <property type="entry name" value="Histone, subunit A"/>
    <property type="match status" value="1"/>
</dbReference>
<dbReference type="InterPro" id="IPR045127">
    <property type="entry name" value="TAF11-like"/>
</dbReference>
<name>A0A1E3I6X2_9TREE</name>
<dbReference type="GO" id="GO:0005669">
    <property type="term" value="C:transcription factor TFIID complex"/>
    <property type="evidence" value="ECO:0007669"/>
    <property type="project" value="InterPro"/>
</dbReference>
<feature type="compositionally biased region" description="Acidic residues" evidence="6">
    <location>
        <begin position="60"/>
        <end position="71"/>
    </location>
</feature>
<organism evidence="8 9">
    <name type="scientific">Cryptococcus amylolentus CBS 6039</name>
    <dbReference type="NCBI Taxonomy" id="1295533"/>
    <lineage>
        <taxon>Eukaryota</taxon>
        <taxon>Fungi</taxon>
        <taxon>Dikarya</taxon>
        <taxon>Basidiomycota</taxon>
        <taxon>Agaricomycotina</taxon>
        <taxon>Tremellomycetes</taxon>
        <taxon>Tremellales</taxon>
        <taxon>Cryptococcaceae</taxon>
        <taxon>Cryptococcus</taxon>
    </lineage>
</organism>
<evidence type="ECO:0000313" key="9">
    <source>
        <dbReference type="Proteomes" id="UP000094065"/>
    </source>
</evidence>
<dbReference type="OrthoDB" id="28335at2759"/>
<feature type="compositionally biased region" description="Basic and acidic residues" evidence="6">
    <location>
        <begin position="44"/>
        <end position="59"/>
    </location>
</feature>
<feature type="compositionally biased region" description="Acidic residues" evidence="6">
    <location>
        <begin position="26"/>
        <end position="37"/>
    </location>
</feature>
<dbReference type="AlphaFoldDB" id="A0A1E3I6X2"/>
<feature type="region of interest" description="Disordered" evidence="6">
    <location>
        <begin position="1"/>
        <end position="100"/>
    </location>
</feature>
<dbReference type="GeneID" id="30151658"/>
<proteinExistence type="inferred from homology"/>
<evidence type="ECO:0000256" key="5">
    <source>
        <dbReference type="ARBA" id="ARBA00023242"/>
    </source>
</evidence>
<accession>A0A1E3I6X2</accession>
<dbReference type="EMBL" id="AWGJ01000001">
    <property type="protein sequence ID" value="ODN84389.1"/>
    <property type="molecule type" value="Genomic_DNA"/>
</dbReference>
<comment type="caution">
    <text evidence="8">The sequence shown here is derived from an EMBL/GenBank/DDBJ whole genome shotgun (WGS) entry which is preliminary data.</text>
</comment>
<evidence type="ECO:0000256" key="6">
    <source>
        <dbReference type="SAM" id="MobiDB-lite"/>
    </source>
</evidence>
<dbReference type="InterPro" id="IPR006809">
    <property type="entry name" value="TAFII28_dom"/>
</dbReference>
<keyword evidence="4" id="KW-0804">Transcription</keyword>
<evidence type="ECO:0000259" key="7">
    <source>
        <dbReference type="Pfam" id="PF04719"/>
    </source>
</evidence>
<keyword evidence="3" id="KW-0805">Transcription regulation</keyword>
<evidence type="ECO:0000256" key="2">
    <source>
        <dbReference type="ARBA" id="ARBA00009788"/>
    </source>
</evidence>
<feature type="domain" description="TAFII28-like protein" evidence="7">
    <location>
        <begin position="116"/>
        <end position="198"/>
    </location>
</feature>
<comment type="similarity">
    <text evidence="2">Belongs to the TAF11 family.</text>
</comment>
<comment type="subcellular location">
    <subcellularLocation>
        <location evidence="1">Nucleus</location>
    </subcellularLocation>
</comment>
<dbReference type="GO" id="GO:0046982">
    <property type="term" value="F:protein heterodimerization activity"/>
    <property type="evidence" value="ECO:0007669"/>
    <property type="project" value="InterPro"/>
</dbReference>
<dbReference type="Proteomes" id="UP000094065">
    <property type="component" value="Unassembled WGS sequence"/>
</dbReference>
<dbReference type="GO" id="GO:0016251">
    <property type="term" value="F:RNA polymerase II general transcription initiation factor activity"/>
    <property type="evidence" value="ECO:0007669"/>
    <property type="project" value="TreeGrafter"/>
</dbReference>
<dbReference type="SUPFAM" id="SSF47113">
    <property type="entry name" value="Histone-fold"/>
    <property type="match status" value="1"/>
</dbReference>
<gene>
    <name evidence="8" type="ORF">L202_00349</name>
</gene>
<sequence>MSLALPRSSSALSAPRSGNQPLDRQDLDEADDVDDSDLMGVPQPEKRMVDADLDGKGDSDGDDDKDDDYDDRGEAGPAYQHMGGAALGGKGKGKKKDNGQYIEEKAKRKRAETYMLRGQMDEDQGRRFDTFSTVALNKNVIKRLNRDLYDQHCTPQLSQVVAGMAKIFVADVIEMAKELQPHSANPAGPLLPYHLKLAKMCLEQKGMTRSNVQTPANGLRGKKALFRRR</sequence>